<name>A0A915MY52_MELJA</name>
<dbReference type="WBParaSite" id="scaffold6268_cov160.g10656">
    <property type="protein sequence ID" value="scaffold6268_cov160.g10656"/>
    <property type="gene ID" value="scaffold6268_cov160.g10656"/>
</dbReference>
<protein>
    <submittedName>
        <fullName evidence="4">Uncharacterized protein</fullName>
    </submittedName>
</protein>
<keyword evidence="1" id="KW-0175">Coiled coil</keyword>
<evidence type="ECO:0000256" key="2">
    <source>
        <dbReference type="SAM" id="MobiDB-lite"/>
    </source>
</evidence>
<reference evidence="4" key="1">
    <citation type="submission" date="2022-11" db="UniProtKB">
        <authorList>
            <consortium name="WormBaseParasite"/>
        </authorList>
    </citation>
    <scope>IDENTIFICATION</scope>
</reference>
<sequence>MFVIADWVDDVIEIVNTKMAPWHALLEKYDRALQTMESEERELSRIKQIIEKKIEMHQKKLKKLLMKVLGNSTSVKQKLMDRFEAMQKQLFCKLNSIEEKFDGMVQALGFVRSVVPEEPNHFCGDLIIGGNSQQHMNQPSTGIPIYGRGGNNANCFRSYNYKNKRRNGYSPNNRQNKFLGSSSTRSSTPNNFGDNSNSNSIIINPNNDKRGTFGASSRQRKKANTAQTNKEGKGGD</sequence>
<proteinExistence type="predicted"/>
<dbReference type="Proteomes" id="UP000887561">
    <property type="component" value="Unplaced"/>
</dbReference>
<dbReference type="AlphaFoldDB" id="A0A915MY52"/>
<evidence type="ECO:0000256" key="1">
    <source>
        <dbReference type="SAM" id="Coils"/>
    </source>
</evidence>
<organism evidence="3 4">
    <name type="scientific">Meloidogyne javanica</name>
    <name type="common">Root-knot nematode worm</name>
    <dbReference type="NCBI Taxonomy" id="6303"/>
    <lineage>
        <taxon>Eukaryota</taxon>
        <taxon>Metazoa</taxon>
        <taxon>Ecdysozoa</taxon>
        <taxon>Nematoda</taxon>
        <taxon>Chromadorea</taxon>
        <taxon>Rhabditida</taxon>
        <taxon>Tylenchina</taxon>
        <taxon>Tylenchomorpha</taxon>
        <taxon>Tylenchoidea</taxon>
        <taxon>Meloidogynidae</taxon>
        <taxon>Meloidogyninae</taxon>
        <taxon>Meloidogyne</taxon>
        <taxon>Meloidogyne incognita group</taxon>
    </lineage>
</organism>
<feature type="coiled-coil region" evidence="1">
    <location>
        <begin position="26"/>
        <end position="67"/>
    </location>
</feature>
<feature type="region of interest" description="Disordered" evidence="2">
    <location>
        <begin position="164"/>
        <end position="236"/>
    </location>
</feature>
<keyword evidence="3" id="KW-1185">Reference proteome</keyword>
<accession>A0A915MY52</accession>
<feature type="compositionally biased region" description="Low complexity" evidence="2">
    <location>
        <begin position="190"/>
        <end position="206"/>
    </location>
</feature>
<evidence type="ECO:0000313" key="4">
    <source>
        <dbReference type="WBParaSite" id="scaffold6268_cov160.g10656"/>
    </source>
</evidence>
<feature type="compositionally biased region" description="Polar residues" evidence="2">
    <location>
        <begin position="169"/>
        <end position="189"/>
    </location>
</feature>
<evidence type="ECO:0000313" key="3">
    <source>
        <dbReference type="Proteomes" id="UP000887561"/>
    </source>
</evidence>